<proteinExistence type="predicted"/>
<feature type="domain" description="Glycosyltransferase subfamily 4-like N-terminal" evidence="2">
    <location>
        <begin position="17"/>
        <end position="194"/>
    </location>
</feature>
<dbReference type="Gene3D" id="3.40.50.2000">
    <property type="entry name" value="Glycogen Phosphorylase B"/>
    <property type="match status" value="2"/>
</dbReference>
<dbReference type="GO" id="GO:0102710">
    <property type="term" value="F:D-inositol-3-phosphate glycosyltransferase activity"/>
    <property type="evidence" value="ECO:0007669"/>
    <property type="project" value="UniProtKB-EC"/>
</dbReference>
<organism evidence="3 5">
    <name type="scientific">Candidatus Argoarchaeum ethanivorans</name>
    <dbReference type="NCBI Taxonomy" id="2608793"/>
    <lineage>
        <taxon>Archaea</taxon>
        <taxon>Methanobacteriati</taxon>
        <taxon>Methanobacteriota</taxon>
        <taxon>Stenosarchaea group</taxon>
        <taxon>Methanomicrobia</taxon>
        <taxon>Methanosarcinales</taxon>
        <taxon>Methanosarcinales incertae sedis</taxon>
        <taxon>GOM Arc I cluster</taxon>
        <taxon>Candidatus Argoarchaeum</taxon>
    </lineage>
</organism>
<dbReference type="Proteomes" id="UP000634805">
    <property type="component" value="Unassembled WGS sequence"/>
</dbReference>
<dbReference type="SUPFAM" id="SSF53756">
    <property type="entry name" value="UDP-Glycosyltransferase/glycogen phosphorylase"/>
    <property type="match status" value="1"/>
</dbReference>
<dbReference type="PANTHER" id="PTHR45947:SF3">
    <property type="entry name" value="SULFOQUINOVOSYL TRANSFERASE SQD2"/>
    <property type="match status" value="1"/>
</dbReference>
<keyword evidence="3" id="KW-0328">Glycosyltransferase</keyword>
<dbReference type="EMBL" id="CAJHIP010000011">
    <property type="protein sequence ID" value="CAD6492709.1"/>
    <property type="molecule type" value="Genomic_DNA"/>
</dbReference>
<dbReference type="EC" id="2.4.1.250" evidence="3"/>
<protein>
    <submittedName>
        <fullName evidence="3">D-inositol-3-phosphate glycosyltransferase</fullName>
        <ecNumber evidence="3">2.4.1.250</ecNumber>
    </submittedName>
</protein>
<sequence>MKILHIYELGPLNTDTIGGIELAILELCKELVALGNDVTILTGAQNSCSKRCIDGVHILPVDCLNTMRLTWSNSNLKLSRQVLFPLAVLGRQLRGYDIYHGHIYVSGFLATYLARMNHAVAVNTLHGSYYPVWNEIANPITAGFYRSCERFLAPMLARHVHLQVHTAKYFAEQVLAWGAPADKLKVIHNGVNLNHFRPGTEPVEQDHSLPVLLTARRLVKKNGLEYLLRAMKHILSEEQCKLVIAGDGPERQNLELLSADMGVSEHVEFVGAVPHSLMPKYLAAADVAVLPSLIEATSLFALEAMAMAKPVVATNVGGLPEILGNAALLVESMNEQEMGDAIIQLLQDNGKRDKLGKNGRRLAEKHSWETIAEQTDAEYRRA</sequence>
<evidence type="ECO:0000313" key="3">
    <source>
        <dbReference type="EMBL" id="CAD6492709.1"/>
    </source>
</evidence>
<gene>
    <name evidence="3" type="primary">mshA_4</name>
    <name evidence="4" type="synonym">mshA_3</name>
    <name evidence="4" type="ORF">EMLJLAPB_00996</name>
    <name evidence="3" type="ORF">FFODKBPE_00349</name>
</gene>
<feature type="domain" description="Glycosyl transferase family 1" evidence="1">
    <location>
        <begin position="207"/>
        <end position="361"/>
    </location>
</feature>
<keyword evidence="3" id="KW-0808">Transferase</keyword>
<dbReference type="CDD" id="cd03801">
    <property type="entry name" value="GT4_PimA-like"/>
    <property type="match status" value="1"/>
</dbReference>
<dbReference type="InterPro" id="IPR028098">
    <property type="entry name" value="Glyco_trans_4-like_N"/>
</dbReference>
<dbReference type="PANTHER" id="PTHR45947">
    <property type="entry name" value="SULFOQUINOVOSYL TRANSFERASE SQD2"/>
    <property type="match status" value="1"/>
</dbReference>
<comment type="caution">
    <text evidence="3">The sequence shown here is derived from an EMBL/GenBank/DDBJ whole genome shotgun (WGS) entry which is preliminary data.</text>
</comment>
<name>A0A811TB61_9EURY</name>
<dbReference type="AlphaFoldDB" id="A0A811TB61"/>
<evidence type="ECO:0000313" key="4">
    <source>
        <dbReference type="EMBL" id="CAD6494882.1"/>
    </source>
</evidence>
<dbReference type="Proteomes" id="UP000603056">
    <property type="component" value="Unassembled WGS sequence"/>
</dbReference>
<dbReference type="Pfam" id="PF13439">
    <property type="entry name" value="Glyco_transf_4"/>
    <property type="match status" value="1"/>
</dbReference>
<accession>A0A811TB61</accession>
<dbReference type="InterPro" id="IPR001296">
    <property type="entry name" value="Glyco_trans_1"/>
</dbReference>
<evidence type="ECO:0000313" key="5">
    <source>
        <dbReference type="Proteomes" id="UP000603056"/>
    </source>
</evidence>
<dbReference type="InterPro" id="IPR050194">
    <property type="entry name" value="Glycosyltransferase_grp1"/>
</dbReference>
<evidence type="ECO:0000259" key="2">
    <source>
        <dbReference type="Pfam" id="PF13439"/>
    </source>
</evidence>
<dbReference type="Pfam" id="PF00534">
    <property type="entry name" value="Glycos_transf_1"/>
    <property type="match status" value="1"/>
</dbReference>
<evidence type="ECO:0000259" key="1">
    <source>
        <dbReference type="Pfam" id="PF00534"/>
    </source>
</evidence>
<reference evidence="3" key="1">
    <citation type="submission" date="2020-10" db="EMBL/GenBank/DDBJ databases">
        <authorList>
            <person name="Hahn C.J."/>
            <person name="Laso-Perez R."/>
            <person name="Vulcano F."/>
            <person name="Vaziourakis K.-M."/>
            <person name="Stokke R."/>
            <person name="Steen I.H."/>
            <person name="Teske A."/>
            <person name="Boetius A."/>
            <person name="Liebeke M."/>
            <person name="Amann R."/>
            <person name="Knittel K."/>
        </authorList>
    </citation>
    <scope>NUCLEOTIDE SEQUENCE</scope>
    <source>
        <strain evidence="4">Gfbio:e3339647-f889-4370-9287-4fb5cb688e4c:AG392D22_GoMArc1</strain>
        <strain evidence="3">Gfbio:e3339647-f889-4370-9287-4fb5cb688e4c:AG394J04_GoMArc1</strain>
    </source>
</reference>
<dbReference type="EMBL" id="CAJHIS010000036">
    <property type="protein sequence ID" value="CAD6494882.1"/>
    <property type="molecule type" value="Genomic_DNA"/>
</dbReference>